<accession>A0A3L8G350</accession>
<dbReference type="AlphaFoldDB" id="A0A3L8G350"/>
<dbReference type="InterPro" id="IPR027417">
    <property type="entry name" value="P-loop_NTPase"/>
</dbReference>
<organism evidence="1 2">
    <name type="scientific">Streptococcus iniae</name>
    <name type="common">Streptococcus shiloi</name>
    <dbReference type="NCBI Taxonomy" id="1346"/>
    <lineage>
        <taxon>Bacteria</taxon>
        <taxon>Bacillati</taxon>
        <taxon>Bacillota</taxon>
        <taxon>Bacilli</taxon>
        <taxon>Lactobacillales</taxon>
        <taxon>Streptococcaceae</taxon>
        <taxon>Streptococcus</taxon>
    </lineage>
</organism>
<reference evidence="1 2" key="1">
    <citation type="submission" date="2018-06" db="EMBL/GenBank/DDBJ databases">
        <title>Mutators as drivers of adaptation in pathogenic bacteria and a risk factor for host jumps and vaccine escape.</title>
        <authorList>
            <person name="Barnes A.C."/>
            <person name="Silayeva O."/>
        </authorList>
    </citation>
    <scope>NUCLEOTIDE SEQUENCE [LARGE SCALE GENOMIC DNA]</scope>
    <source>
        <strain evidence="1 2">QMA0445</strain>
    </source>
</reference>
<dbReference type="Pfam" id="PF12846">
    <property type="entry name" value="AAA_10"/>
    <property type="match status" value="1"/>
</dbReference>
<name>A0A3L8G350_STRIN</name>
<dbReference type="Gene3D" id="3.40.50.300">
    <property type="entry name" value="P-loop containing nucleotide triphosphate hydrolases"/>
    <property type="match status" value="2"/>
</dbReference>
<sequence length="832" mass="95469">MNYQNNIWDIKDNLILRKDGSVFAIYQIPSKVINSVDGKTKEKHKDLIYTALSHLTSYHDFEIRMIPMDLDLYSRYQKLALDIDWESQVGDLADYVLNKTIDHLETDIGQLYEYQYFLLVPLKSLTVSMDLKSVVYEGYRSSRNLVLNTLGIGETVPSNWQESYQGQKEILENNLSLLNARPLSTNENIFIQRHQFLRGQLYQKDTEIMRITNSIENLDETNIEFEHINILKLNNLGESSYVAFLPINSLPENMSYLHLQEELQALRFPVESDFKIQFSLPKGVFSLLGKAKRARQRLKNTISEAEEVEDVQKGSVIKSKFLLEDLQGKFDKNEPLVTYLHTLTITASTLDELRAKYDLLYATLNQLSVELVRANADQVYLFYKNRMTETLSSEDRNFLQAMSLEAFCENLFFMTKKVGTDIGFSIGRIDNQIDSWQGDYKKAIEASSIPVFTNLLQANKLGVKDKSTNNPHVAIIGETGTGKSFLTKLLFTYHSFLKTKILYIDPKAEMRKQYEKVLKEHEESGDFEELQKYIKSINFITLDARYEKNHGVLDPIVFLKGQEARDLADSMIDTLLGKDNSLRIRNAYLKSLDKYLAKRERGEKVGMIHVFKDLMKHDDKSVQEAGDFLLTAVNQSILALGFSNGQNEAISVDSKITILEINGLNLPNDKSNIDLTPDEKKSLTIMYALGYYCTKFGKQDRTVETIEFFDEAWFFNSTTVGKQILKRMKRVGRSENNFLVFITQSVHDLSSEEDGTGFGSVFAFLEDTEIDAVLEYLKIPKNTTTSEWLGNMTMAQCIFLDTFGRKERITVDGMFPEITQLFDTVETKLKAI</sequence>
<dbReference type="PIRSF" id="PIRSF015040">
    <property type="entry name" value="ATPase_SAG2001_prd"/>
    <property type="match status" value="1"/>
</dbReference>
<gene>
    <name evidence="1" type="ORF">DIY07_11105</name>
</gene>
<dbReference type="PANTHER" id="PTHR30121">
    <property type="entry name" value="UNCHARACTERIZED PROTEIN YJGR-RELATED"/>
    <property type="match status" value="1"/>
</dbReference>
<dbReference type="RefSeq" id="WP_121792181.1">
    <property type="nucleotide sequence ID" value="NZ_QLQC01000091.1"/>
</dbReference>
<comment type="caution">
    <text evidence="1">The sequence shown here is derived from an EMBL/GenBank/DDBJ whole genome shotgun (WGS) entry which is preliminary data.</text>
</comment>
<dbReference type="EMBL" id="QLQD01000090">
    <property type="protein sequence ID" value="RLU54120.1"/>
    <property type="molecule type" value="Genomic_DNA"/>
</dbReference>
<dbReference type="InterPro" id="IPR051162">
    <property type="entry name" value="T4SS_component"/>
</dbReference>
<dbReference type="Proteomes" id="UP000269148">
    <property type="component" value="Unassembled WGS sequence"/>
</dbReference>
<evidence type="ECO:0000313" key="2">
    <source>
        <dbReference type="Proteomes" id="UP000269148"/>
    </source>
</evidence>
<protein>
    <submittedName>
        <fullName evidence="1">Conjugal transfer protein</fullName>
    </submittedName>
</protein>
<dbReference type="InterPro" id="IPR016628">
    <property type="entry name" value="ATPase_SAG2001_prd"/>
</dbReference>
<evidence type="ECO:0000313" key="1">
    <source>
        <dbReference type="EMBL" id="RLU54120.1"/>
    </source>
</evidence>
<dbReference type="OrthoDB" id="1647424at2"/>
<proteinExistence type="predicted"/>
<dbReference type="SUPFAM" id="SSF52540">
    <property type="entry name" value="P-loop containing nucleoside triphosphate hydrolases"/>
    <property type="match status" value="1"/>
</dbReference>
<dbReference type="PANTHER" id="PTHR30121:SF6">
    <property type="entry name" value="SLR6007 PROTEIN"/>
    <property type="match status" value="1"/>
</dbReference>